<reference evidence="1" key="1">
    <citation type="journal article" date="2018" name="Genome Biol. Evol.">
        <title>Genomics and development of Lentinus tigrinus, a white-rot wood-decaying mushroom with dimorphic fruiting bodies.</title>
        <authorList>
            <person name="Wu B."/>
            <person name="Xu Z."/>
            <person name="Knudson A."/>
            <person name="Carlson A."/>
            <person name="Chen N."/>
            <person name="Kovaka S."/>
            <person name="LaButti K."/>
            <person name="Lipzen A."/>
            <person name="Pennachio C."/>
            <person name="Riley R."/>
            <person name="Schakwitz W."/>
            <person name="Umezawa K."/>
            <person name="Ohm R.A."/>
            <person name="Grigoriev I.V."/>
            <person name="Nagy L.G."/>
            <person name="Gibbons J."/>
            <person name="Hibbett D."/>
        </authorList>
    </citation>
    <scope>NUCLEOTIDE SEQUENCE [LARGE SCALE GENOMIC DNA]</scope>
    <source>
        <strain evidence="1">ALCF2SS1-6</strain>
    </source>
</reference>
<sequence>MSRNSRGAPPRRTRLRVQPLYCFSQGSSQPCRRCPLIPAHKLGAGAGARRSPIAKVTDRPALSLWRRLGWACPARTIARAIKRRQRAGRSCITRPPAPILLWANKDSGGPPAEPPPSSLLFNANSPRRRGLHGSITHCYDHLSASTTESFCSLFIWVF</sequence>
<evidence type="ECO:0000313" key="1">
    <source>
        <dbReference type="EMBL" id="RPD66956.1"/>
    </source>
</evidence>
<protein>
    <submittedName>
        <fullName evidence="1">Uncharacterized protein</fullName>
    </submittedName>
</protein>
<organism evidence="1 2">
    <name type="scientific">Lentinus tigrinus ALCF2SS1-6</name>
    <dbReference type="NCBI Taxonomy" id="1328759"/>
    <lineage>
        <taxon>Eukaryota</taxon>
        <taxon>Fungi</taxon>
        <taxon>Dikarya</taxon>
        <taxon>Basidiomycota</taxon>
        <taxon>Agaricomycotina</taxon>
        <taxon>Agaricomycetes</taxon>
        <taxon>Polyporales</taxon>
        <taxon>Polyporaceae</taxon>
        <taxon>Lentinus</taxon>
    </lineage>
</organism>
<dbReference type="AlphaFoldDB" id="A0A5C2T4B3"/>
<dbReference type="Proteomes" id="UP000313359">
    <property type="component" value="Unassembled WGS sequence"/>
</dbReference>
<accession>A0A5C2T4B3</accession>
<name>A0A5C2T4B3_9APHY</name>
<dbReference type="EMBL" id="ML122250">
    <property type="protein sequence ID" value="RPD66956.1"/>
    <property type="molecule type" value="Genomic_DNA"/>
</dbReference>
<proteinExistence type="predicted"/>
<evidence type="ECO:0000313" key="2">
    <source>
        <dbReference type="Proteomes" id="UP000313359"/>
    </source>
</evidence>
<keyword evidence="2" id="KW-1185">Reference proteome</keyword>
<gene>
    <name evidence="1" type="ORF">L227DRAFT_9906</name>
</gene>